<dbReference type="Proteomes" id="UP000668068">
    <property type="component" value="Unassembled WGS sequence"/>
</dbReference>
<organism evidence="1 2">
    <name type="scientific">Clostridium perfringens</name>
    <dbReference type="NCBI Taxonomy" id="1502"/>
    <lineage>
        <taxon>Bacteria</taxon>
        <taxon>Bacillati</taxon>
        <taxon>Bacillota</taxon>
        <taxon>Clostridia</taxon>
        <taxon>Eubacteriales</taxon>
        <taxon>Clostridiaceae</taxon>
        <taxon>Clostridium</taxon>
    </lineage>
</organism>
<gene>
    <name evidence="1" type="ORF">JJB47_12340</name>
</gene>
<dbReference type="EMBL" id="JAENQP010000007">
    <property type="protein sequence ID" value="MBO3359562.1"/>
    <property type="molecule type" value="Genomic_DNA"/>
</dbReference>
<evidence type="ECO:0000313" key="1">
    <source>
        <dbReference type="EMBL" id="MBO3359562.1"/>
    </source>
</evidence>
<evidence type="ECO:0000313" key="2">
    <source>
        <dbReference type="Proteomes" id="UP000668068"/>
    </source>
</evidence>
<name>A0AAW4J6C4_CLOPF</name>
<proteinExistence type="predicted"/>
<comment type="caution">
    <text evidence="1">The sequence shown here is derived from an EMBL/GenBank/DDBJ whole genome shotgun (WGS) entry which is preliminary data.</text>
</comment>
<dbReference type="RefSeq" id="WP_208341042.1">
    <property type="nucleotide sequence ID" value="NZ_JAENQO010000007.1"/>
</dbReference>
<accession>A0AAW4J6C4</accession>
<dbReference type="AlphaFoldDB" id="A0AAW4J6C4"/>
<sequence length="121" mass="14610">MRNKDEDIFQFIRENDLWNEGYMFEIIKDRDLNDPDILLKVREIRERYDNNNNKYPEGIMCQLRQRLGLEDRYDTSLDEEINNMDKGEVFDNLVSWNNLPGMSGQIKQWVKIVYGIDLDEE</sequence>
<reference evidence="1" key="1">
    <citation type="submission" date="2020-12" db="EMBL/GenBank/DDBJ databases">
        <title>Comparative genomics of Clostridium perfringens reveals patterns of host-associated phylogenetic clades and virulence factors.</title>
        <authorList>
            <person name="Smith A.H."/>
            <person name="Geier R."/>
        </authorList>
    </citation>
    <scope>NUCLEOTIDE SEQUENCE</scope>
    <source>
        <strain evidence="1">CHD30677R</strain>
    </source>
</reference>
<protein>
    <submittedName>
        <fullName evidence="1">Uncharacterized protein</fullName>
    </submittedName>
</protein>